<dbReference type="Pfam" id="PF07508">
    <property type="entry name" value="Recombinase"/>
    <property type="match status" value="1"/>
</dbReference>
<evidence type="ECO:0000256" key="3">
    <source>
        <dbReference type="ARBA" id="ARBA00023172"/>
    </source>
</evidence>
<dbReference type="CDD" id="cd00338">
    <property type="entry name" value="Ser_Recombinase"/>
    <property type="match status" value="1"/>
</dbReference>
<feature type="domain" description="Recombinase" evidence="8">
    <location>
        <begin position="164"/>
        <end position="277"/>
    </location>
</feature>
<protein>
    <submittedName>
        <fullName evidence="9">Recombinase family protein</fullName>
    </submittedName>
</protein>
<sequence length="517" mass="59829">MLVALYIRVSTSEQAEFGFSVPAQNKLLKEYAQQNNWMIYDIYTDNGLSGKSASNRPELQRLLEDAKLGKFQKVLVWKINRLARNVIDLLEITEELKRHQVSLQSISEQFDLSSSLGQFTLQMMAAVGELERKTIAENIQMGRHQRNKRGIYCGASILGYETRTIAYQSQRRKTTELYIIPEEAQLVRSIFLMYSEGKGLKAIVNFLNINGFQSKHQKHFSISTIRKILNNPVYIGNIQYFEPSIQQNVTVEGHHEPIISMNLWNKVKKSVKNNQKKPTKVIERCYPLSSILRCPICDSSMIPFNTSQQRKSGQRVTYHYYICNQYQNKGIAVCRPNSIPADKIEQLILSKLKNIINHPSLLKDIVSRINSSLEEKQKMLQKQFSSINKQLKETKSKKQRCFSLFEDEVMDKATFVDRISSYKEQEASFSKEKEQVEIEISQLKLKLVSFQEVQSLLIKFEELWPTAPEEQQKVLVKSLIEKVTINQDREFESVKIFFQPEILPLIADGSNSLQHQN</sequence>
<dbReference type="SMART" id="SM00857">
    <property type="entry name" value="Resolvase"/>
    <property type="match status" value="1"/>
</dbReference>
<keyword evidence="3" id="KW-0233">DNA recombination</keyword>
<keyword evidence="2" id="KW-0238">DNA-binding</keyword>
<dbReference type="Gene3D" id="3.90.1750.20">
    <property type="entry name" value="Putative Large Serine Recombinase, Chain B, Domain 2"/>
    <property type="match status" value="1"/>
</dbReference>
<dbReference type="Pfam" id="PF13408">
    <property type="entry name" value="Zn_ribbon_recom"/>
    <property type="match status" value="1"/>
</dbReference>
<dbReference type="Proteomes" id="UP000679749">
    <property type="component" value="Unassembled WGS sequence"/>
</dbReference>
<dbReference type="InterPro" id="IPR038109">
    <property type="entry name" value="DNA_bind_recomb_sf"/>
</dbReference>
<dbReference type="InterPro" id="IPR025827">
    <property type="entry name" value="Zn_ribbon_recom_dom"/>
</dbReference>
<dbReference type="PROSITE" id="PS51737">
    <property type="entry name" value="RECOMBINASE_DNA_BIND"/>
    <property type="match status" value="1"/>
</dbReference>
<dbReference type="PROSITE" id="PS00397">
    <property type="entry name" value="RECOMBINASES_1"/>
    <property type="match status" value="1"/>
</dbReference>
<name>A0A942U469_9BACI</name>
<dbReference type="GO" id="GO:0015074">
    <property type="term" value="P:DNA integration"/>
    <property type="evidence" value="ECO:0007669"/>
    <property type="project" value="UniProtKB-KW"/>
</dbReference>
<dbReference type="InterPro" id="IPR006118">
    <property type="entry name" value="Recombinase_CS"/>
</dbReference>
<organism evidence="9 10">
    <name type="scientific">Neobacillus rhizophilus</name>
    <dbReference type="NCBI Taxonomy" id="2833579"/>
    <lineage>
        <taxon>Bacteria</taxon>
        <taxon>Bacillati</taxon>
        <taxon>Bacillota</taxon>
        <taxon>Bacilli</taxon>
        <taxon>Bacillales</taxon>
        <taxon>Bacillaceae</taxon>
        <taxon>Neobacillus</taxon>
    </lineage>
</organism>
<comment type="caution">
    <text evidence="9">The sequence shown here is derived from an EMBL/GenBank/DDBJ whole genome shotgun (WGS) entry which is preliminary data.</text>
</comment>
<dbReference type="GO" id="GO:0000150">
    <property type="term" value="F:DNA strand exchange activity"/>
    <property type="evidence" value="ECO:0007669"/>
    <property type="project" value="InterPro"/>
</dbReference>
<dbReference type="InterPro" id="IPR011109">
    <property type="entry name" value="DNA_bind_recombinase_dom"/>
</dbReference>
<dbReference type="PROSITE" id="PS51736">
    <property type="entry name" value="RECOMBINASES_3"/>
    <property type="match status" value="1"/>
</dbReference>
<evidence type="ECO:0000259" key="7">
    <source>
        <dbReference type="PROSITE" id="PS51736"/>
    </source>
</evidence>
<dbReference type="RefSeq" id="WP_213116994.1">
    <property type="nucleotide sequence ID" value="NZ_JAGYPF010000002.1"/>
</dbReference>
<keyword evidence="1" id="KW-0229">DNA integration</keyword>
<evidence type="ECO:0000256" key="2">
    <source>
        <dbReference type="ARBA" id="ARBA00023125"/>
    </source>
</evidence>
<evidence type="ECO:0000256" key="5">
    <source>
        <dbReference type="PROSITE-ProRule" id="PRU10137"/>
    </source>
</evidence>
<evidence type="ECO:0000256" key="4">
    <source>
        <dbReference type="PIRSR" id="PIRSR606118-50"/>
    </source>
</evidence>
<evidence type="ECO:0000313" key="9">
    <source>
        <dbReference type="EMBL" id="MBS4212438.1"/>
    </source>
</evidence>
<proteinExistence type="predicted"/>
<keyword evidence="10" id="KW-1185">Reference proteome</keyword>
<dbReference type="InterPro" id="IPR050639">
    <property type="entry name" value="SSR_resolvase"/>
</dbReference>
<dbReference type="EMBL" id="JAGYPF010000002">
    <property type="protein sequence ID" value="MBS4212438.1"/>
    <property type="molecule type" value="Genomic_DNA"/>
</dbReference>
<dbReference type="Gene3D" id="3.40.50.1390">
    <property type="entry name" value="Resolvase, N-terminal catalytic domain"/>
    <property type="match status" value="1"/>
</dbReference>
<evidence type="ECO:0000259" key="8">
    <source>
        <dbReference type="PROSITE" id="PS51737"/>
    </source>
</evidence>
<evidence type="ECO:0000256" key="1">
    <source>
        <dbReference type="ARBA" id="ARBA00022908"/>
    </source>
</evidence>
<evidence type="ECO:0000256" key="6">
    <source>
        <dbReference type="SAM" id="Coils"/>
    </source>
</evidence>
<gene>
    <name evidence="9" type="ORF">KHA99_08280</name>
</gene>
<feature type="coiled-coil region" evidence="6">
    <location>
        <begin position="419"/>
        <end position="453"/>
    </location>
</feature>
<accession>A0A942U469</accession>
<dbReference type="InterPro" id="IPR006119">
    <property type="entry name" value="Resolv_N"/>
</dbReference>
<dbReference type="PANTHER" id="PTHR30461">
    <property type="entry name" value="DNA-INVERTASE FROM LAMBDOID PROPHAGE"/>
    <property type="match status" value="1"/>
</dbReference>
<reference evidence="9" key="1">
    <citation type="submission" date="2021-05" db="EMBL/GenBank/DDBJ databases">
        <title>Novel Bacillus species.</title>
        <authorList>
            <person name="Liu G."/>
        </authorList>
    </citation>
    <scope>NUCLEOTIDE SEQUENCE</scope>
    <source>
        <strain evidence="9">FJAT-49825</strain>
    </source>
</reference>
<feature type="domain" description="Resolvase/invertase-type recombinase catalytic" evidence="7">
    <location>
        <begin position="2"/>
        <end position="150"/>
    </location>
</feature>
<dbReference type="SUPFAM" id="SSF53041">
    <property type="entry name" value="Resolvase-like"/>
    <property type="match status" value="1"/>
</dbReference>
<evidence type="ECO:0000313" key="10">
    <source>
        <dbReference type="Proteomes" id="UP000679749"/>
    </source>
</evidence>
<dbReference type="Pfam" id="PF00239">
    <property type="entry name" value="Resolvase"/>
    <property type="match status" value="1"/>
</dbReference>
<dbReference type="AlphaFoldDB" id="A0A942U469"/>
<keyword evidence="6" id="KW-0175">Coiled coil</keyword>
<feature type="active site" description="O-(5'-phospho-DNA)-serine intermediate" evidence="4 5">
    <location>
        <position position="10"/>
    </location>
</feature>
<dbReference type="PANTHER" id="PTHR30461:SF23">
    <property type="entry name" value="DNA RECOMBINASE-RELATED"/>
    <property type="match status" value="1"/>
</dbReference>
<dbReference type="GO" id="GO:0003677">
    <property type="term" value="F:DNA binding"/>
    <property type="evidence" value="ECO:0007669"/>
    <property type="project" value="UniProtKB-KW"/>
</dbReference>
<dbReference type="InterPro" id="IPR036162">
    <property type="entry name" value="Resolvase-like_N_sf"/>
</dbReference>